<evidence type="ECO:0000259" key="11">
    <source>
        <dbReference type="PROSITE" id="PS50262"/>
    </source>
</evidence>
<keyword evidence="8 9" id="KW-0807">Transducer</keyword>
<dbReference type="Proteomes" id="UP000694865">
    <property type="component" value="Unplaced"/>
</dbReference>
<dbReference type="PRINTS" id="PR00237">
    <property type="entry name" value="GPCRRHODOPSN"/>
</dbReference>
<dbReference type="PANTHER" id="PTHR24248:SF120">
    <property type="entry name" value="G-PROTEIN COUPLED RECEPTORS FAMILY 1 PROFILE DOMAIN-CONTAINING PROTEIN"/>
    <property type="match status" value="1"/>
</dbReference>
<evidence type="ECO:0000256" key="10">
    <source>
        <dbReference type="SAM" id="Phobius"/>
    </source>
</evidence>
<evidence type="ECO:0000256" key="5">
    <source>
        <dbReference type="ARBA" id="ARBA00023040"/>
    </source>
</evidence>
<proteinExistence type="inferred from homology"/>
<comment type="similarity">
    <text evidence="9">Belongs to the G-protein coupled receptor 1 family.</text>
</comment>
<evidence type="ECO:0000256" key="8">
    <source>
        <dbReference type="ARBA" id="ARBA00023224"/>
    </source>
</evidence>
<evidence type="ECO:0000256" key="1">
    <source>
        <dbReference type="ARBA" id="ARBA00004651"/>
    </source>
</evidence>
<evidence type="ECO:0000256" key="2">
    <source>
        <dbReference type="ARBA" id="ARBA00022475"/>
    </source>
</evidence>
<keyword evidence="12" id="KW-1185">Reference proteome</keyword>
<feature type="transmembrane region" description="Helical" evidence="10">
    <location>
        <begin position="603"/>
        <end position="622"/>
    </location>
</feature>
<dbReference type="GeneID" id="100368419"/>
<name>A0ABM0GP35_SACKO</name>
<dbReference type="RefSeq" id="XP_002734229.1">
    <property type="nucleotide sequence ID" value="XM_002734183.1"/>
</dbReference>
<reference evidence="13" key="1">
    <citation type="submission" date="2025-08" db="UniProtKB">
        <authorList>
            <consortium name="RefSeq"/>
        </authorList>
    </citation>
    <scope>IDENTIFICATION</scope>
    <source>
        <tissue evidence="13">Testes</tissue>
    </source>
</reference>
<evidence type="ECO:0000256" key="6">
    <source>
        <dbReference type="ARBA" id="ARBA00023136"/>
    </source>
</evidence>
<dbReference type="Gene3D" id="1.20.1070.10">
    <property type="entry name" value="Rhodopsin 7-helix transmembrane proteins"/>
    <property type="match status" value="2"/>
</dbReference>
<keyword evidence="5 9" id="KW-0297">G-protein coupled receptor</keyword>
<keyword evidence="2" id="KW-1003">Cell membrane</keyword>
<feature type="transmembrane region" description="Helical" evidence="10">
    <location>
        <begin position="55"/>
        <end position="83"/>
    </location>
</feature>
<evidence type="ECO:0000256" key="9">
    <source>
        <dbReference type="RuleBase" id="RU000688"/>
    </source>
</evidence>
<feature type="transmembrane region" description="Helical" evidence="10">
    <location>
        <begin position="564"/>
        <end position="591"/>
    </location>
</feature>
<dbReference type="PANTHER" id="PTHR24248">
    <property type="entry name" value="ADRENERGIC RECEPTOR-RELATED G-PROTEIN COUPLED RECEPTOR"/>
    <property type="match status" value="1"/>
</dbReference>
<keyword evidence="6 10" id="KW-0472">Membrane</keyword>
<keyword evidence="4 10" id="KW-1133">Transmembrane helix</keyword>
<keyword evidence="3 9" id="KW-0812">Transmembrane</keyword>
<protein>
    <submittedName>
        <fullName evidence="13">Muscarinic acetylcholine receptor M2-like</fullName>
    </submittedName>
</protein>
<dbReference type="PROSITE" id="PS00237">
    <property type="entry name" value="G_PROTEIN_RECEP_F1_1"/>
    <property type="match status" value="1"/>
</dbReference>
<feature type="transmembrane region" description="Helical" evidence="10">
    <location>
        <begin position="95"/>
        <end position="120"/>
    </location>
</feature>
<evidence type="ECO:0000256" key="4">
    <source>
        <dbReference type="ARBA" id="ARBA00022989"/>
    </source>
</evidence>
<dbReference type="Pfam" id="PF00001">
    <property type="entry name" value="7tm_1"/>
    <property type="match status" value="1"/>
</dbReference>
<feature type="domain" description="G-protein coupled receptors family 1 profile" evidence="11">
    <location>
        <begin position="74"/>
        <end position="619"/>
    </location>
</feature>
<dbReference type="InterPro" id="IPR017452">
    <property type="entry name" value="GPCR_Rhodpsn_7TM"/>
</dbReference>
<keyword evidence="7 9" id="KW-0675">Receptor</keyword>
<evidence type="ECO:0000256" key="3">
    <source>
        <dbReference type="ARBA" id="ARBA00022692"/>
    </source>
</evidence>
<gene>
    <name evidence="13" type="primary">LOC100368419</name>
</gene>
<organism evidence="12 13">
    <name type="scientific">Saccoglossus kowalevskii</name>
    <name type="common">Acorn worm</name>
    <dbReference type="NCBI Taxonomy" id="10224"/>
    <lineage>
        <taxon>Eukaryota</taxon>
        <taxon>Metazoa</taxon>
        <taxon>Hemichordata</taxon>
        <taxon>Enteropneusta</taxon>
        <taxon>Harrimaniidae</taxon>
        <taxon>Saccoglossus</taxon>
    </lineage>
</organism>
<dbReference type="PROSITE" id="PS50262">
    <property type="entry name" value="G_PROTEIN_RECEP_F1_2"/>
    <property type="match status" value="1"/>
</dbReference>
<evidence type="ECO:0000313" key="13">
    <source>
        <dbReference type="RefSeq" id="XP_002734229.1"/>
    </source>
</evidence>
<evidence type="ECO:0000256" key="7">
    <source>
        <dbReference type="ARBA" id="ARBA00023170"/>
    </source>
</evidence>
<dbReference type="InterPro" id="IPR000276">
    <property type="entry name" value="GPCR_Rhodpsn"/>
</dbReference>
<dbReference type="CDD" id="cd14967">
    <property type="entry name" value="7tmA_amine_R-like"/>
    <property type="match status" value="1"/>
</dbReference>
<dbReference type="SUPFAM" id="SSF81321">
    <property type="entry name" value="Family A G protein-coupled receptor-like"/>
    <property type="match status" value="1"/>
</dbReference>
<accession>A0ABM0GP35</accession>
<feature type="transmembrane region" description="Helical" evidence="10">
    <location>
        <begin position="227"/>
        <end position="247"/>
    </location>
</feature>
<sequence>MDLNGTLHETTTLKYDNTTLSTTWSPEISNYSDHSLISLTVSSIRPNEKSSSLSISLTLTAIAGAVLSLAIIVGNLIVILLFAKVRDLRKLSNLLILNLAVSDLFVGVISTPVFTMYNIMGKWPFSRLVCDIWLALDYNICSVSLFAILAITVDRYIALVDPIRHLTRINKRQIWTTICLTWIISFIIYGLPNFMWPRFQSERHTSEKECVIAYFDVTWFILSQTILGYWIPLFVVFALYIKIYRVATRTARKRGRRKRTFIFRNNAGKRHIEREQHGVQCLGIKYINPSDTPIINEAARDPIINEPSIAKLRPAHTNNDNDNNCATSMNSGNAYGNLTVKERLHVEGCDDHSTTRAEPNNMSINEYSDVTYHDVTDTAAVEVEISDCSDLNHAPSSEIGVMNLAFSKDGDDFETVKPNNDKNSEHNERACVSNTDIGNSEVHGLSICNFEKNNCDKSKISDVTSSHVRGSENAPMNYTLMSTGQQTHSSMAHVGTPEIEVVNNHTSLVTHNIEIKSAAEPVDRYSKSDKKLPSVDDEHSRISSNIASTMAGRRSNTTPSDSKTFLTVTALLAALVCCWMPYHIVAMVITFCPKCIHPNVFKIVYWIYYTNSAINPICYALANPKFRKALKRLLFKCKLV</sequence>
<feature type="transmembrane region" description="Helical" evidence="10">
    <location>
        <begin position="174"/>
        <end position="191"/>
    </location>
</feature>
<comment type="subcellular location">
    <subcellularLocation>
        <location evidence="1">Cell membrane</location>
        <topology evidence="1">Multi-pass membrane protein</topology>
    </subcellularLocation>
</comment>
<evidence type="ECO:0000313" key="12">
    <source>
        <dbReference type="Proteomes" id="UP000694865"/>
    </source>
</evidence>
<feature type="transmembrane region" description="Helical" evidence="10">
    <location>
        <begin position="132"/>
        <end position="153"/>
    </location>
</feature>